<organism evidence="1 2">
    <name type="scientific">Marinomonas spartinae</name>
    <dbReference type="NCBI Taxonomy" id="1792290"/>
    <lineage>
        <taxon>Bacteria</taxon>
        <taxon>Pseudomonadati</taxon>
        <taxon>Pseudomonadota</taxon>
        <taxon>Gammaproteobacteria</taxon>
        <taxon>Oceanospirillales</taxon>
        <taxon>Oceanospirillaceae</taxon>
        <taxon>Marinomonas</taxon>
    </lineage>
</organism>
<dbReference type="STRING" id="1792290.MSP8886_01310"/>
<protein>
    <submittedName>
        <fullName evidence="1">Uncharacterized protein</fullName>
    </submittedName>
</protein>
<dbReference type="EMBL" id="FLOB01000002">
    <property type="protein sequence ID" value="SBS28774.1"/>
    <property type="molecule type" value="Genomic_DNA"/>
</dbReference>
<evidence type="ECO:0000313" key="2">
    <source>
        <dbReference type="Proteomes" id="UP000092544"/>
    </source>
</evidence>
<proteinExistence type="predicted"/>
<keyword evidence="2" id="KW-1185">Reference proteome</keyword>
<dbReference type="Proteomes" id="UP000092544">
    <property type="component" value="Unassembled WGS sequence"/>
</dbReference>
<dbReference type="AlphaFoldDB" id="A0A1A8T821"/>
<reference evidence="1 2" key="1">
    <citation type="submission" date="2016-06" db="EMBL/GenBank/DDBJ databases">
        <authorList>
            <person name="Kjaerup R.B."/>
            <person name="Dalgaard T.S."/>
            <person name="Juul-Madsen H.R."/>
        </authorList>
    </citation>
    <scope>NUCLEOTIDE SEQUENCE [LARGE SCALE GENOMIC DNA]</scope>
    <source>
        <strain evidence="1 2">CECT 8886</strain>
    </source>
</reference>
<sequence>MIKFIKNLHRGFIGGPDFSIPAERVVLLENKQLSITVPDNNMAVVPKAIDKHFPYNSQAWFKEHAQTYLQHEFVIIFTKNWLYLPVISVGTSSEYGMLSCQPRIKQTSKIDVTDLEALSHFVTQEYEDFHNGPNGINTEIRKGVKERLTKYPPPTSEERLKKEMDGWVEARGKTPLLPAKKQEFNERIWVFYQEFKNNTKISHTNFYCLPLSATSFLEIEFNYRVDRYDKYEKWSKHAEESERRIMESVSLTDIPEEQINLLN</sequence>
<evidence type="ECO:0000313" key="1">
    <source>
        <dbReference type="EMBL" id="SBS28774.1"/>
    </source>
</evidence>
<name>A0A1A8T821_9GAMM</name>
<dbReference type="RefSeq" id="WP_067013906.1">
    <property type="nucleotide sequence ID" value="NZ_FLOB01000002.1"/>
</dbReference>
<accession>A0A1A8T821</accession>
<gene>
    <name evidence="1" type="ORF">MSP8886_01310</name>
</gene>